<feature type="domain" description="Aminomethyltransferase C-terminal" evidence="9">
    <location>
        <begin position="288"/>
        <end position="366"/>
    </location>
</feature>
<comment type="catalytic activity">
    <reaction evidence="6">
        <text>N(6)-[(R)-S(8)-aminomethyldihydrolipoyl]-L-lysyl-[protein] + (6S)-5,6,7,8-tetrahydrofolate = N(6)-[(R)-dihydrolipoyl]-L-lysyl-[protein] + (6R)-5,10-methylene-5,6,7,8-tetrahydrofolate + NH4(+)</text>
        <dbReference type="Rhea" id="RHEA:16945"/>
        <dbReference type="Rhea" id="RHEA-COMP:10475"/>
        <dbReference type="Rhea" id="RHEA-COMP:10492"/>
        <dbReference type="ChEBI" id="CHEBI:15636"/>
        <dbReference type="ChEBI" id="CHEBI:28938"/>
        <dbReference type="ChEBI" id="CHEBI:57453"/>
        <dbReference type="ChEBI" id="CHEBI:83100"/>
        <dbReference type="ChEBI" id="CHEBI:83143"/>
        <dbReference type="EC" id="2.1.2.10"/>
    </reaction>
</comment>
<evidence type="ECO:0000313" key="11">
    <source>
        <dbReference type="Proteomes" id="UP000001037"/>
    </source>
</evidence>
<dbReference type="NCBIfam" id="TIGR00528">
    <property type="entry name" value="gcvT"/>
    <property type="match status" value="1"/>
</dbReference>
<dbReference type="PANTHER" id="PTHR43757:SF2">
    <property type="entry name" value="AMINOMETHYLTRANSFERASE, MITOCHONDRIAL"/>
    <property type="match status" value="1"/>
</dbReference>
<name>G0EEP5_PYRF1</name>
<reference evidence="10 11" key="1">
    <citation type="journal article" date="2011" name="Stand. Genomic Sci.">
        <title>Complete genome sequence of the hyperthermophilic chemolithoautotroph Pyrolobus fumarii type strain (1A).</title>
        <authorList>
            <person name="Anderson I."/>
            <person name="Goker M."/>
            <person name="Nolan M."/>
            <person name="Lucas S."/>
            <person name="Hammon N."/>
            <person name="Deshpande S."/>
            <person name="Cheng J.F."/>
            <person name="Tapia R."/>
            <person name="Han C."/>
            <person name="Goodwin L."/>
            <person name="Pitluck S."/>
            <person name="Huntemann M."/>
            <person name="Liolios K."/>
            <person name="Ivanova N."/>
            <person name="Pagani I."/>
            <person name="Mavromatis K."/>
            <person name="Ovchinikova G."/>
            <person name="Pati A."/>
            <person name="Chen A."/>
            <person name="Palaniappan K."/>
            <person name="Land M."/>
            <person name="Hauser L."/>
            <person name="Brambilla E.M."/>
            <person name="Huber H."/>
            <person name="Yasawong M."/>
            <person name="Rohde M."/>
            <person name="Spring S."/>
            <person name="Abt B."/>
            <person name="Sikorski J."/>
            <person name="Wirth R."/>
            <person name="Detter J.C."/>
            <person name="Woyke T."/>
            <person name="Bristow J."/>
            <person name="Eisen J.A."/>
            <person name="Markowitz V."/>
            <person name="Hugenholtz P."/>
            <person name="Kyrpides N.C."/>
            <person name="Klenk H.P."/>
            <person name="Lapidus A."/>
        </authorList>
    </citation>
    <scope>NUCLEOTIDE SEQUENCE [LARGE SCALE GENOMIC DNA]</scope>
    <source>
        <strain evidence="11">DSM 11204 / 1A</strain>
    </source>
</reference>
<dbReference type="EC" id="2.1.2.10" evidence="2"/>
<evidence type="ECO:0000256" key="4">
    <source>
        <dbReference type="ARBA" id="ARBA00022679"/>
    </source>
</evidence>
<dbReference type="GO" id="GO:0005960">
    <property type="term" value="C:glycine cleavage complex"/>
    <property type="evidence" value="ECO:0007669"/>
    <property type="project" value="InterPro"/>
</dbReference>
<dbReference type="FunCoup" id="G0EEP5">
    <property type="interactions" value="100"/>
</dbReference>
<dbReference type="Proteomes" id="UP000001037">
    <property type="component" value="Chromosome"/>
</dbReference>
<dbReference type="InterPro" id="IPR027266">
    <property type="entry name" value="TrmE/GcvT-like"/>
</dbReference>
<evidence type="ECO:0000256" key="5">
    <source>
        <dbReference type="ARBA" id="ARBA00031395"/>
    </source>
</evidence>
<dbReference type="RefSeq" id="WP_014026544.1">
    <property type="nucleotide sequence ID" value="NC_015931.1"/>
</dbReference>
<dbReference type="SUPFAM" id="SSF101790">
    <property type="entry name" value="Aminomethyltransferase beta-barrel domain"/>
    <property type="match status" value="1"/>
</dbReference>
<organism evidence="10 11">
    <name type="scientific">Pyrolobus fumarii (strain DSM 11204 / 1A)</name>
    <dbReference type="NCBI Taxonomy" id="694429"/>
    <lineage>
        <taxon>Archaea</taxon>
        <taxon>Thermoproteota</taxon>
        <taxon>Thermoprotei</taxon>
        <taxon>Desulfurococcales</taxon>
        <taxon>Pyrodictiaceae</taxon>
        <taxon>Pyrolobus</taxon>
    </lineage>
</organism>
<dbReference type="PIRSF" id="PIRSF006487">
    <property type="entry name" value="GcvT"/>
    <property type="match status" value="1"/>
</dbReference>
<accession>G0EEP5</accession>
<dbReference type="PANTHER" id="PTHR43757">
    <property type="entry name" value="AMINOMETHYLTRANSFERASE"/>
    <property type="match status" value="1"/>
</dbReference>
<evidence type="ECO:0000256" key="3">
    <source>
        <dbReference type="ARBA" id="ARBA00022576"/>
    </source>
</evidence>
<dbReference type="NCBIfam" id="NF001567">
    <property type="entry name" value="PRK00389.1"/>
    <property type="match status" value="1"/>
</dbReference>
<evidence type="ECO:0000256" key="1">
    <source>
        <dbReference type="ARBA" id="ARBA00008609"/>
    </source>
</evidence>
<evidence type="ECO:0000259" key="8">
    <source>
        <dbReference type="Pfam" id="PF01571"/>
    </source>
</evidence>
<feature type="binding site" evidence="7">
    <location>
        <position position="202"/>
    </location>
    <ligand>
        <name>substrate</name>
    </ligand>
</feature>
<evidence type="ECO:0000256" key="6">
    <source>
        <dbReference type="ARBA" id="ARBA00047665"/>
    </source>
</evidence>
<proteinExistence type="inferred from homology"/>
<sequence>MPLRSPLYQLHRELGAVFTVFAGWEHPVDYGSVVEEHLAVRKRVGVFDLSHLGRIIISGSDAKELLEKLVPRRLAGKPGVVDGPTAFLDEKGGFIDDVLLYPLSNGEWMIVANAASREKDIAWLQQWARRLGLDVEIRDETFSMALVAVQGPESLRVLGRVGLDVATLESLKRMEFVENLDSPFGKLRVVSRSGWTGEDGFEIYADPDTSAKLFRALVEAGARPCGLGARDSLRMEVGFPLIGDELGPDVTPIEARYWLVLDMGKVASGECVGCDAVWRRLLEGVSRVRLGVKLGKGVRLVPRKGDKILVGDVEIGRVTSGAYSPILERGIGQAYIDAGHALPGLEVVVERGKKRVKAKLVDFPLIKLGGRG</sequence>
<dbReference type="Pfam" id="PF01571">
    <property type="entry name" value="GCV_T"/>
    <property type="match status" value="1"/>
</dbReference>
<evidence type="ECO:0000256" key="2">
    <source>
        <dbReference type="ARBA" id="ARBA00012616"/>
    </source>
</evidence>
<dbReference type="InterPro" id="IPR029043">
    <property type="entry name" value="GcvT/YgfZ_C"/>
</dbReference>
<gene>
    <name evidence="10" type="ordered locus">Pyrfu_0999</name>
</gene>
<comment type="similarity">
    <text evidence="1">Belongs to the GcvT family.</text>
</comment>
<keyword evidence="3" id="KW-0032">Aminotransferase</keyword>
<dbReference type="InterPro" id="IPR013977">
    <property type="entry name" value="GcvT_C"/>
</dbReference>
<dbReference type="EMBL" id="CP002838">
    <property type="protein sequence ID" value="AEM38867.1"/>
    <property type="molecule type" value="Genomic_DNA"/>
</dbReference>
<dbReference type="GO" id="GO:0004047">
    <property type="term" value="F:aminomethyltransferase activity"/>
    <property type="evidence" value="ECO:0007669"/>
    <property type="project" value="UniProtKB-EC"/>
</dbReference>
<dbReference type="Pfam" id="PF08669">
    <property type="entry name" value="GCV_T_C"/>
    <property type="match status" value="1"/>
</dbReference>
<dbReference type="KEGG" id="pfm:Pyrfu_0999"/>
<dbReference type="OrthoDB" id="2001at2157"/>
<dbReference type="GeneID" id="11139475"/>
<dbReference type="GO" id="GO:0006546">
    <property type="term" value="P:glycine catabolic process"/>
    <property type="evidence" value="ECO:0007669"/>
    <property type="project" value="InterPro"/>
</dbReference>
<dbReference type="AlphaFoldDB" id="G0EEP5"/>
<dbReference type="Gene3D" id="3.30.1360.120">
    <property type="entry name" value="Probable tRNA modification gtpase trme, domain 1"/>
    <property type="match status" value="1"/>
</dbReference>
<dbReference type="SUPFAM" id="SSF103025">
    <property type="entry name" value="Folate-binding domain"/>
    <property type="match status" value="1"/>
</dbReference>
<dbReference type="eggNOG" id="arCOG00756">
    <property type="taxonomic scope" value="Archaea"/>
</dbReference>
<evidence type="ECO:0000256" key="7">
    <source>
        <dbReference type="PIRSR" id="PIRSR006487-1"/>
    </source>
</evidence>
<dbReference type="STRING" id="694429.Pyrfu_0999"/>
<protein>
    <recommendedName>
        <fullName evidence="2">aminomethyltransferase</fullName>
        <ecNumber evidence="2">2.1.2.10</ecNumber>
    </recommendedName>
    <alternativeName>
        <fullName evidence="5">Glycine cleavage system T protein</fullName>
    </alternativeName>
</protein>
<dbReference type="HOGENOM" id="CLU_007884_10_2_2"/>
<dbReference type="InterPro" id="IPR028896">
    <property type="entry name" value="GcvT/YgfZ/DmdA"/>
</dbReference>
<evidence type="ECO:0000313" key="10">
    <source>
        <dbReference type="EMBL" id="AEM38867.1"/>
    </source>
</evidence>
<keyword evidence="4" id="KW-0808">Transferase</keyword>
<keyword evidence="11" id="KW-1185">Reference proteome</keyword>
<dbReference type="InterPro" id="IPR006223">
    <property type="entry name" value="GcvT"/>
</dbReference>
<dbReference type="InParanoid" id="G0EEP5"/>
<feature type="domain" description="GCVT N-terminal" evidence="8">
    <location>
        <begin position="7"/>
        <end position="262"/>
    </location>
</feature>
<dbReference type="InterPro" id="IPR006222">
    <property type="entry name" value="GCVT_N"/>
</dbReference>
<evidence type="ECO:0000259" key="9">
    <source>
        <dbReference type="Pfam" id="PF08669"/>
    </source>
</evidence>
<dbReference type="GO" id="GO:0008483">
    <property type="term" value="F:transaminase activity"/>
    <property type="evidence" value="ECO:0007669"/>
    <property type="project" value="UniProtKB-KW"/>
</dbReference>